<evidence type="ECO:0000313" key="5">
    <source>
        <dbReference type="Proteomes" id="UP001155483"/>
    </source>
</evidence>
<keyword evidence="1" id="KW-0812">Transmembrane</keyword>
<dbReference type="GO" id="GO:0016989">
    <property type="term" value="F:sigma factor antagonist activity"/>
    <property type="evidence" value="ECO:0007669"/>
    <property type="project" value="TreeGrafter"/>
</dbReference>
<dbReference type="Proteomes" id="UP001155483">
    <property type="component" value="Unassembled WGS sequence"/>
</dbReference>
<dbReference type="Gene3D" id="3.55.50.30">
    <property type="match status" value="1"/>
</dbReference>
<evidence type="ECO:0000259" key="2">
    <source>
        <dbReference type="Pfam" id="PF04773"/>
    </source>
</evidence>
<keyword evidence="1" id="KW-0472">Membrane</keyword>
<organism evidence="4 5">
    <name type="scientific">Paraflavisolibacter caeni</name>
    <dbReference type="NCBI Taxonomy" id="2982496"/>
    <lineage>
        <taxon>Bacteria</taxon>
        <taxon>Pseudomonadati</taxon>
        <taxon>Bacteroidota</taxon>
        <taxon>Chitinophagia</taxon>
        <taxon>Chitinophagales</taxon>
        <taxon>Chitinophagaceae</taxon>
        <taxon>Paraflavisolibacter</taxon>
    </lineage>
</organism>
<feature type="domain" description="Protein FecR C-terminal" evidence="3">
    <location>
        <begin position="255"/>
        <end position="321"/>
    </location>
</feature>
<keyword evidence="5" id="KW-1185">Reference proteome</keyword>
<dbReference type="EMBL" id="JAOTIF010000003">
    <property type="protein sequence ID" value="MCU7548966.1"/>
    <property type="molecule type" value="Genomic_DNA"/>
</dbReference>
<protein>
    <submittedName>
        <fullName evidence="4">FecR domain-containing protein</fullName>
    </submittedName>
</protein>
<gene>
    <name evidence="4" type="ORF">OCK74_07550</name>
</gene>
<keyword evidence="1" id="KW-1133">Transmembrane helix</keyword>
<feature type="domain" description="FecR protein" evidence="2">
    <location>
        <begin position="130"/>
        <end position="212"/>
    </location>
</feature>
<feature type="transmembrane region" description="Helical" evidence="1">
    <location>
        <begin position="90"/>
        <end position="110"/>
    </location>
</feature>
<dbReference type="PANTHER" id="PTHR30273">
    <property type="entry name" value="PERIPLASMIC SIGNAL SENSOR AND SIGMA FACTOR ACTIVATOR FECR-RELATED"/>
    <property type="match status" value="1"/>
</dbReference>
<proteinExistence type="predicted"/>
<dbReference type="RefSeq" id="WP_279296410.1">
    <property type="nucleotide sequence ID" value="NZ_JAOTIF010000003.1"/>
</dbReference>
<comment type="caution">
    <text evidence="4">The sequence shown here is derived from an EMBL/GenBank/DDBJ whole genome shotgun (WGS) entry which is preliminary data.</text>
</comment>
<evidence type="ECO:0000256" key="1">
    <source>
        <dbReference type="SAM" id="Phobius"/>
    </source>
</evidence>
<dbReference type="InterPro" id="IPR012373">
    <property type="entry name" value="Ferrdict_sens_TM"/>
</dbReference>
<accession>A0A9X2XTW5</accession>
<dbReference type="Gene3D" id="2.60.120.1440">
    <property type="match status" value="1"/>
</dbReference>
<dbReference type="InterPro" id="IPR032508">
    <property type="entry name" value="FecR_C"/>
</dbReference>
<sequence length="323" mass="36729">MSPELNHINDDLLVKYLLGETTQEEALLVRSWISAHPDHQKQFDQLKIIWQESGKYSSSVNENDAWVRFKNRIQQSQNKKGSVRKIYRYSWLRIAALFVVIAGSALAYFLSQKEPVQTLTVQTRSQPLTDTLPDGSVVTLNRNSAISYPEKFAKESRKIALKGEAFFNVTPDKTSPFVIQVNDVTIRVVGTSFNVRSEKGTTEVIVETGVVQVIKNQKVAELHPKERIQIDQNDSVLVKSVEKDQLYNYYRTKEFVCDNTPLWKLVNALNAAYNSNILIGRASLRNQPLTVTFEDESLDTILNIISETLQIEVVKKNGQVILQ</sequence>
<evidence type="ECO:0000259" key="3">
    <source>
        <dbReference type="Pfam" id="PF16344"/>
    </source>
</evidence>
<dbReference type="PANTHER" id="PTHR30273:SF2">
    <property type="entry name" value="PROTEIN FECR"/>
    <property type="match status" value="1"/>
</dbReference>
<dbReference type="AlphaFoldDB" id="A0A9X2XTW5"/>
<dbReference type="PIRSF" id="PIRSF018266">
    <property type="entry name" value="FecR"/>
    <property type="match status" value="1"/>
</dbReference>
<evidence type="ECO:0000313" key="4">
    <source>
        <dbReference type="EMBL" id="MCU7548966.1"/>
    </source>
</evidence>
<dbReference type="Pfam" id="PF04773">
    <property type="entry name" value="FecR"/>
    <property type="match status" value="1"/>
</dbReference>
<name>A0A9X2XTW5_9BACT</name>
<dbReference type="InterPro" id="IPR006860">
    <property type="entry name" value="FecR"/>
</dbReference>
<dbReference type="Pfam" id="PF16344">
    <property type="entry name" value="FecR_C"/>
    <property type="match status" value="1"/>
</dbReference>
<reference evidence="4" key="2">
    <citation type="submission" date="2023-04" db="EMBL/GenBank/DDBJ databases">
        <title>Paracnuella aquatica gen. nov., sp. nov., a member of the family Chitinophagaceae isolated from a hot spring.</title>
        <authorList>
            <person name="Wang C."/>
        </authorList>
    </citation>
    <scope>NUCLEOTIDE SEQUENCE</scope>
    <source>
        <strain evidence="4">LB-8</strain>
    </source>
</reference>
<reference evidence="4" key="1">
    <citation type="submission" date="2022-09" db="EMBL/GenBank/DDBJ databases">
        <authorList>
            <person name="Yuan C."/>
            <person name="Ke Z."/>
        </authorList>
    </citation>
    <scope>NUCLEOTIDE SEQUENCE</scope>
    <source>
        <strain evidence="4">LB-8</strain>
    </source>
</reference>